<organism evidence="2 3">
    <name type="scientific">Daphnia magna</name>
    <dbReference type="NCBI Taxonomy" id="35525"/>
    <lineage>
        <taxon>Eukaryota</taxon>
        <taxon>Metazoa</taxon>
        <taxon>Ecdysozoa</taxon>
        <taxon>Arthropoda</taxon>
        <taxon>Crustacea</taxon>
        <taxon>Branchiopoda</taxon>
        <taxon>Diplostraca</taxon>
        <taxon>Cladocera</taxon>
        <taxon>Anomopoda</taxon>
        <taxon>Daphniidae</taxon>
        <taxon>Daphnia</taxon>
    </lineage>
</organism>
<sequence length="165" mass="18987">MVVNSHVATALLVFNRHLDTIVLNQQANPWPSRSLTFTDVAILYKQKSSTYLNSQLIDRSKANLLRSQRKTSLTKMKSLLIATCVTLFLIGTCVAMDADASADKQTDVLIPIEKDLLAMEEDDQTPVETKHWWHGHKYDWDRKKHGEHGGGHWEGKHGAWWWKWH</sequence>
<evidence type="ECO:0000256" key="1">
    <source>
        <dbReference type="SAM" id="Phobius"/>
    </source>
</evidence>
<feature type="transmembrane region" description="Helical" evidence="1">
    <location>
        <begin position="79"/>
        <end position="98"/>
    </location>
</feature>
<keyword evidence="1" id="KW-0472">Membrane</keyword>
<gene>
    <name evidence="2" type="ORF">OUZ56_007213</name>
</gene>
<keyword evidence="1" id="KW-1133">Transmembrane helix</keyword>
<dbReference type="EMBL" id="JAOYFB010000001">
    <property type="protein sequence ID" value="KAK4005505.1"/>
    <property type="molecule type" value="Genomic_DNA"/>
</dbReference>
<reference evidence="2 3" key="1">
    <citation type="journal article" date="2023" name="Nucleic Acids Res.">
        <title>The hologenome of Daphnia magna reveals possible DNA methylation and microbiome-mediated evolution of the host genome.</title>
        <authorList>
            <person name="Chaturvedi A."/>
            <person name="Li X."/>
            <person name="Dhandapani V."/>
            <person name="Marshall H."/>
            <person name="Kissane S."/>
            <person name="Cuenca-Cambronero M."/>
            <person name="Asole G."/>
            <person name="Calvet F."/>
            <person name="Ruiz-Romero M."/>
            <person name="Marangio P."/>
            <person name="Guigo R."/>
            <person name="Rago D."/>
            <person name="Mirbahai L."/>
            <person name="Eastwood N."/>
            <person name="Colbourne J.K."/>
            <person name="Zhou J."/>
            <person name="Mallon E."/>
            <person name="Orsini L."/>
        </authorList>
    </citation>
    <scope>NUCLEOTIDE SEQUENCE [LARGE SCALE GENOMIC DNA]</scope>
    <source>
        <strain evidence="2">LRV0_1</strain>
    </source>
</reference>
<name>A0ABQ9YXX2_9CRUS</name>
<evidence type="ECO:0000313" key="2">
    <source>
        <dbReference type="EMBL" id="KAK4005505.1"/>
    </source>
</evidence>
<accession>A0ABQ9YXX2</accession>
<keyword evidence="1" id="KW-0812">Transmembrane</keyword>
<dbReference type="Proteomes" id="UP001234178">
    <property type="component" value="Unassembled WGS sequence"/>
</dbReference>
<evidence type="ECO:0000313" key="3">
    <source>
        <dbReference type="Proteomes" id="UP001234178"/>
    </source>
</evidence>
<comment type="caution">
    <text evidence="2">The sequence shown here is derived from an EMBL/GenBank/DDBJ whole genome shotgun (WGS) entry which is preliminary data.</text>
</comment>
<proteinExistence type="predicted"/>
<protein>
    <submittedName>
        <fullName evidence="2">Uncharacterized protein</fullName>
    </submittedName>
</protein>
<keyword evidence="3" id="KW-1185">Reference proteome</keyword>